<feature type="region of interest" description="Disordered" evidence="11">
    <location>
        <begin position="60"/>
        <end position="85"/>
    </location>
</feature>
<dbReference type="GO" id="GO:0006891">
    <property type="term" value="P:intra-Golgi vesicle-mediated transport"/>
    <property type="evidence" value="ECO:0007669"/>
    <property type="project" value="UniProtKB-UniRule"/>
</dbReference>
<evidence type="ECO:0000256" key="7">
    <source>
        <dbReference type="ARBA" id="ARBA00023136"/>
    </source>
</evidence>
<dbReference type="PANTHER" id="PTHR21506">
    <property type="entry name" value="COMPONENT OF OLIGOMERIC GOLGI COMPLEX 6"/>
    <property type="match status" value="1"/>
</dbReference>
<evidence type="ECO:0000256" key="3">
    <source>
        <dbReference type="ARBA" id="ARBA00020973"/>
    </source>
</evidence>
<dbReference type="PANTHER" id="PTHR21506:SF0">
    <property type="entry name" value="CONSERVED OLIGOMERIC GOLGI COMPLEX SUBUNIT 6"/>
    <property type="match status" value="1"/>
</dbReference>
<dbReference type="EMBL" id="LCTV02000014">
    <property type="protein sequence ID" value="PRQ70689.1"/>
    <property type="molecule type" value="Genomic_DNA"/>
</dbReference>
<comment type="function">
    <text evidence="9">Acts as a component of the peripheral membrane COG complex that is involved in intra-Golgi protein trafficking. COG is located at the cis-Golgi, and regulates tethering of retrograde intra-Golgi vesicles and possibly a number of other membrane trafficking events.</text>
</comment>
<dbReference type="InterPro" id="IPR048368">
    <property type="entry name" value="COG6_N"/>
</dbReference>
<evidence type="ECO:0000259" key="12">
    <source>
        <dbReference type="Pfam" id="PF06419"/>
    </source>
</evidence>
<evidence type="ECO:0000256" key="6">
    <source>
        <dbReference type="ARBA" id="ARBA00023034"/>
    </source>
</evidence>
<comment type="subcellular location">
    <subcellularLocation>
        <location evidence="1 10">Golgi apparatus membrane</location>
        <topology evidence="1 10">Peripheral membrane protein</topology>
    </subcellularLocation>
</comment>
<evidence type="ECO:0000256" key="11">
    <source>
        <dbReference type="SAM" id="MobiDB-lite"/>
    </source>
</evidence>
<dbReference type="Proteomes" id="UP000239560">
    <property type="component" value="Unassembled WGS sequence"/>
</dbReference>
<evidence type="ECO:0000256" key="10">
    <source>
        <dbReference type="RuleBase" id="RU365075"/>
    </source>
</evidence>
<dbReference type="GO" id="GO:0015031">
    <property type="term" value="P:protein transport"/>
    <property type="evidence" value="ECO:0007669"/>
    <property type="project" value="UniProtKB-KW"/>
</dbReference>
<reference evidence="14 15" key="1">
    <citation type="journal article" date="2018" name="Elife">
        <title>Functional genomics of lipid metabolism in the oleaginous yeast Rhodosporidium toruloides.</title>
        <authorList>
            <person name="Coradetti S.T."/>
            <person name="Pinel D."/>
            <person name="Geiselman G."/>
            <person name="Ito M."/>
            <person name="Mondo S."/>
            <person name="Reilly M.C."/>
            <person name="Cheng Y.F."/>
            <person name="Bauer S."/>
            <person name="Grigoriev I."/>
            <person name="Gladden J.M."/>
            <person name="Simmons B.A."/>
            <person name="Brem R."/>
            <person name="Arkin A.P."/>
            <person name="Skerker J.M."/>
        </authorList>
    </citation>
    <scope>NUCLEOTIDE SEQUENCE [LARGE SCALE GENOMIC DNA]</scope>
    <source>
        <strain evidence="14 15">NBRC 0880</strain>
    </source>
</reference>
<accession>A0A2S9ZY36</accession>
<organism evidence="14 15">
    <name type="scientific">Rhodotorula toruloides</name>
    <name type="common">Yeast</name>
    <name type="synonym">Rhodosporidium toruloides</name>
    <dbReference type="NCBI Taxonomy" id="5286"/>
    <lineage>
        <taxon>Eukaryota</taxon>
        <taxon>Fungi</taxon>
        <taxon>Dikarya</taxon>
        <taxon>Basidiomycota</taxon>
        <taxon>Pucciniomycotina</taxon>
        <taxon>Microbotryomycetes</taxon>
        <taxon>Sporidiobolales</taxon>
        <taxon>Sporidiobolaceae</taxon>
        <taxon>Rhodotorula</taxon>
    </lineage>
</organism>
<comment type="function">
    <text evidence="10">Acts as component of the peripheral membrane COG complex that is involved in intra-Golgi protein trafficking. COG is located at the cis-Golgi, and regulates tethering of retrograde intra-Golgi vesicles and possibly a number of other membrane trafficking events.</text>
</comment>
<feature type="domain" description="Conserved Oligomeric Golgi complex subunit 6 C-terminal" evidence="13">
    <location>
        <begin position="247"/>
        <end position="733"/>
    </location>
</feature>
<evidence type="ECO:0000259" key="13">
    <source>
        <dbReference type="Pfam" id="PF20653"/>
    </source>
</evidence>
<evidence type="ECO:0000256" key="9">
    <source>
        <dbReference type="ARBA" id="ARBA00043873"/>
    </source>
</evidence>
<feature type="domain" description="Conserved oligomeric complex COG6 N-terminal" evidence="12">
    <location>
        <begin position="93"/>
        <end position="164"/>
    </location>
</feature>
<sequence>MATAQPRPPLNTRRSSTLTFNSPGLSPGGNTSRPNNPLLHKVQRLLSANLEDSGTRAALDTLGEQEDAEEVPKSTGGAANGAGVQGVGGALKRGGLRKEVEGKMAEGSREFLQAFSEVNDKLSMLQSHLDAMHVCCDEVQTELEKANTGTRYLLEHAEGLRQQRCVTFPSRFAADWLTSACRATAAVQQSLVHVFLTRFTLSNAELRALTSREVPVGPELFAAMDKTERIRADCRALLSGEAGEGTQAGLDIMEYTAQHLEAGYTKIYKWLTFEARGFAKDVLEVSATVREAVSRLKSRPEMLSEVLTILGTTRSTSILNLFLDALTRGGPNGLPRPIELHAHDPIRYIGDMLAWLHQAMAGEREFLESLFGTKGDDEKVARRVGEVHALSRHRRVKTGVEGAEKARTDWDRIKKLLDKDFEGCGRPLKIRVQQTIKSQESPIMAYRIATLIHFYKVTMERTIGEDALMSSVLGEIMDNAYEAFFATLQAQGRSLLRFIQPPAAALSAPTQLRDVLSTLREIMSVYATSLLENESSTATTLAKREEDFRDVLDAALDPALEMCGKMAEMRQAEWDRAVFWINCDESVLGTLEGYDFVGARRRAVEEDEAKYVDSLTAEHHSHLLKDSGLEAVVAALREKDAATPLSSLPPANSAAILAAQQAFTAFLSTVDPVSSPRLSLLPPHIAASIHADALRRVSEAYAEVWDAVADPANGYEGRDSLLRRMKEEVRMLLGVQ</sequence>
<evidence type="ECO:0000256" key="1">
    <source>
        <dbReference type="ARBA" id="ARBA00004395"/>
    </source>
</evidence>
<protein>
    <recommendedName>
        <fullName evidence="3 10">Conserved oligomeric Golgi complex subunit 6</fullName>
        <shortName evidence="10">COG complex subunit 6</shortName>
    </recommendedName>
    <alternativeName>
        <fullName evidence="8 10">Component of oligomeric Golgi complex 6</fullName>
    </alternativeName>
</protein>
<dbReference type="Pfam" id="PF06419">
    <property type="entry name" value="COG6_N"/>
    <property type="match status" value="1"/>
</dbReference>
<keyword evidence="6 10" id="KW-0333">Golgi apparatus</keyword>
<keyword evidence="4 10" id="KW-0813">Transport</keyword>
<feature type="compositionally biased region" description="Polar residues" evidence="11">
    <location>
        <begin position="12"/>
        <end position="35"/>
    </location>
</feature>
<comment type="similarity">
    <text evidence="2 10">Belongs to the COG6 family.</text>
</comment>
<evidence type="ECO:0000256" key="5">
    <source>
        <dbReference type="ARBA" id="ARBA00022927"/>
    </source>
</evidence>
<evidence type="ECO:0000256" key="8">
    <source>
        <dbReference type="ARBA" id="ARBA00031348"/>
    </source>
</evidence>
<name>A0A2S9ZY36_RHOTO</name>
<dbReference type="InterPro" id="IPR048369">
    <property type="entry name" value="COG6_C"/>
</dbReference>
<dbReference type="InterPro" id="IPR010490">
    <property type="entry name" value="COG6"/>
</dbReference>
<dbReference type="AlphaFoldDB" id="A0A2S9ZY36"/>
<proteinExistence type="inferred from homology"/>
<comment type="subunit">
    <text evidence="10">Component of the conserved oligomeric Golgi complex.</text>
</comment>
<comment type="caution">
    <text evidence="14">The sequence shown here is derived from an EMBL/GenBank/DDBJ whole genome shotgun (WGS) entry which is preliminary data.</text>
</comment>
<dbReference type="GO" id="GO:0017119">
    <property type="term" value="C:Golgi transport complex"/>
    <property type="evidence" value="ECO:0007669"/>
    <property type="project" value="UniProtKB-UniRule"/>
</dbReference>
<dbReference type="GO" id="GO:0000139">
    <property type="term" value="C:Golgi membrane"/>
    <property type="evidence" value="ECO:0007669"/>
    <property type="project" value="UniProtKB-SubCell"/>
</dbReference>
<feature type="region of interest" description="Disordered" evidence="11">
    <location>
        <begin position="1"/>
        <end position="40"/>
    </location>
</feature>
<keyword evidence="7 10" id="KW-0472">Membrane</keyword>
<dbReference type="Pfam" id="PF20653">
    <property type="entry name" value="COG6_C"/>
    <property type="match status" value="1"/>
</dbReference>
<evidence type="ECO:0000256" key="4">
    <source>
        <dbReference type="ARBA" id="ARBA00022448"/>
    </source>
</evidence>
<evidence type="ECO:0000313" key="14">
    <source>
        <dbReference type="EMBL" id="PRQ70689.1"/>
    </source>
</evidence>
<dbReference type="SMART" id="SM01087">
    <property type="entry name" value="COG6"/>
    <property type="match status" value="1"/>
</dbReference>
<evidence type="ECO:0000313" key="15">
    <source>
        <dbReference type="Proteomes" id="UP000239560"/>
    </source>
</evidence>
<evidence type="ECO:0000256" key="2">
    <source>
        <dbReference type="ARBA" id="ARBA00011023"/>
    </source>
</evidence>
<dbReference type="OrthoDB" id="272987at2759"/>
<keyword evidence="5 10" id="KW-0653">Protein transport</keyword>
<gene>
    <name evidence="14" type="ORF">AAT19DRAFT_10846</name>
</gene>